<dbReference type="STRING" id="930131.SAMN05216389_104158"/>
<dbReference type="EMBL" id="FOHE01000004">
    <property type="protein sequence ID" value="SET01083.1"/>
    <property type="molecule type" value="Genomic_DNA"/>
</dbReference>
<evidence type="ECO:0000313" key="2">
    <source>
        <dbReference type="Proteomes" id="UP000198618"/>
    </source>
</evidence>
<sequence length="124" mass="13633">MSGLPTKELAVEIEKSEIELFKSRLSSIEAQPGNPMGVELKDFGGATAFSAKQIPGPSYNTVKGISGDSLGYVDPIIKFYEKRGIPTQFEITPVGASSELFKLIYQKGFYQHAFHTSFIVQLIK</sequence>
<name>A0A1I0B3L9_9BACI</name>
<protein>
    <submittedName>
        <fullName evidence="1">Uncharacterized protein</fullName>
    </submittedName>
</protein>
<organism evidence="1 2">
    <name type="scientific">Oceanobacillus limi</name>
    <dbReference type="NCBI Taxonomy" id="930131"/>
    <lineage>
        <taxon>Bacteria</taxon>
        <taxon>Bacillati</taxon>
        <taxon>Bacillota</taxon>
        <taxon>Bacilli</taxon>
        <taxon>Bacillales</taxon>
        <taxon>Bacillaceae</taxon>
        <taxon>Oceanobacillus</taxon>
    </lineage>
</organism>
<dbReference type="AlphaFoldDB" id="A0A1I0B3L9"/>
<gene>
    <name evidence="1" type="ORF">SAMN05216389_104158</name>
</gene>
<accession>A0A1I0B3L9</accession>
<evidence type="ECO:0000313" key="1">
    <source>
        <dbReference type="EMBL" id="SET01083.1"/>
    </source>
</evidence>
<proteinExistence type="predicted"/>
<reference evidence="1 2" key="1">
    <citation type="submission" date="2016-10" db="EMBL/GenBank/DDBJ databases">
        <authorList>
            <person name="de Groot N.N."/>
        </authorList>
    </citation>
    <scope>NUCLEOTIDE SEQUENCE [LARGE SCALE GENOMIC DNA]</scope>
    <source>
        <strain evidence="1 2">IBRC-M 10780</strain>
    </source>
</reference>
<keyword evidence="2" id="KW-1185">Reference proteome</keyword>
<dbReference type="Proteomes" id="UP000198618">
    <property type="component" value="Unassembled WGS sequence"/>
</dbReference>